<protein>
    <submittedName>
        <fullName evidence="4">BA75_04785T0</fullName>
    </submittedName>
</protein>
<dbReference type="SUPFAM" id="SSF63411">
    <property type="entry name" value="LuxS/MPP-like metallohydrolase"/>
    <property type="match status" value="4"/>
</dbReference>
<dbReference type="InterPro" id="IPR011249">
    <property type="entry name" value="Metalloenz_LuxS/M16"/>
</dbReference>
<dbReference type="FunFam" id="3.30.830.10:FF:000031">
    <property type="entry name" value="Putative zinc metalloprotease"/>
    <property type="match status" value="1"/>
</dbReference>
<evidence type="ECO:0000313" key="5">
    <source>
        <dbReference type="Proteomes" id="UP000094565"/>
    </source>
</evidence>
<dbReference type="AlphaFoldDB" id="A0A1B2JJ40"/>
<dbReference type="InterPro" id="IPR007863">
    <property type="entry name" value="Peptidase_M16_C"/>
</dbReference>
<feature type="domain" description="Peptidase M16 N-terminal" evidence="2">
    <location>
        <begin position="50"/>
        <end position="140"/>
    </location>
</feature>
<evidence type="ECO:0000259" key="2">
    <source>
        <dbReference type="Pfam" id="PF00675"/>
    </source>
</evidence>
<proteinExistence type="predicted"/>
<dbReference type="PANTHER" id="PTHR43016">
    <property type="entry name" value="PRESEQUENCE PROTEASE"/>
    <property type="match status" value="1"/>
</dbReference>
<evidence type="ECO:0000256" key="1">
    <source>
        <dbReference type="SAM" id="MobiDB-lite"/>
    </source>
</evidence>
<dbReference type="Proteomes" id="UP000094565">
    <property type="component" value="Chromosome 4"/>
</dbReference>
<dbReference type="PANTHER" id="PTHR43016:SF16">
    <property type="entry name" value="METALLOPROTEASE, PUTATIVE (AFU_ORTHOLOGUE AFUA_4G07610)-RELATED"/>
    <property type="match status" value="1"/>
</dbReference>
<dbReference type="InterPro" id="IPR011765">
    <property type="entry name" value="Pept_M16_N"/>
</dbReference>
<dbReference type="EMBL" id="CP014587">
    <property type="protein sequence ID" value="ANZ77993.1"/>
    <property type="molecule type" value="Genomic_DNA"/>
</dbReference>
<feature type="region of interest" description="Disordered" evidence="1">
    <location>
        <begin position="1008"/>
        <end position="1050"/>
    </location>
</feature>
<dbReference type="Pfam" id="PF05193">
    <property type="entry name" value="Peptidase_M16_C"/>
    <property type="match status" value="1"/>
</dbReference>
<name>A0A1B2JJ40_PICPA</name>
<feature type="compositionally biased region" description="Acidic residues" evidence="1">
    <location>
        <begin position="1014"/>
        <end position="1050"/>
    </location>
</feature>
<dbReference type="FunFam" id="3.30.830.10:FF:000015">
    <property type="entry name" value="Putative zinc metalloprotease"/>
    <property type="match status" value="1"/>
</dbReference>
<organism evidence="4 5">
    <name type="scientific">Komagataella pastoris</name>
    <name type="common">Yeast</name>
    <name type="synonym">Pichia pastoris</name>
    <dbReference type="NCBI Taxonomy" id="4922"/>
    <lineage>
        <taxon>Eukaryota</taxon>
        <taxon>Fungi</taxon>
        <taxon>Dikarya</taxon>
        <taxon>Ascomycota</taxon>
        <taxon>Saccharomycotina</taxon>
        <taxon>Pichiomycetes</taxon>
        <taxon>Pichiales</taxon>
        <taxon>Pichiaceae</taxon>
        <taxon>Komagataella</taxon>
    </lineage>
</organism>
<evidence type="ECO:0000259" key="3">
    <source>
        <dbReference type="Pfam" id="PF05193"/>
    </source>
</evidence>
<keyword evidence="5" id="KW-1185">Reference proteome</keyword>
<accession>A0A1B2JJ40</accession>
<dbReference type="GO" id="GO:0046872">
    <property type="term" value="F:metal ion binding"/>
    <property type="evidence" value="ECO:0007669"/>
    <property type="project" value="InterPro"/>
</dbReference>
<dbReference type="Gene3D" id="3.30.830.10">
    <property type="entry name" value="Metalloenzyme, LuxS/M16 peptidase-like"/>
    <property type="match status" value="4"/>
</dbReference>
<dbReference type="OrthoDB" id="4953at2759"/>
<gene>
    <name evidence="4" type="primary">YOL098C</name>
    <name evidence="4" type="ORF">ATY40_BA7504785</name>
</gene>
<sequence length="1050" mass="119205">MTNFVKQTSFAVDYCPSKITKWVSSRTGLQLVYIDKPSPIISGHFAVATEIHNDSGCPHTLEHLCFLGSKNYPYKGVLDILGNLAFSQTNAWTSTDQTVYTLTTAGWDGFRSLLPIYLEHLIQPTLTEEGFVTEVYHVDGNGKEKGVVFSEMHGIQNQHWFHVWLNAQRALYPHSAYRSETGGLMENLRKLSNQDIVDYHKSYYVPENLCVIISGSIDESELLSTMTEFDNQIPLDLPKLKARPWIDSKHDIAPTETIFKTVEFPDKDESSGEVLFSWIGPIVDDTLHNVAIDIMGSYLTSGPISLLQKEFVECADPSAYAVSYYTEDYYHTNLNIELKGVPTEKLDFVAERVLSTIKSHAANVSEFDLEKINDYLQNAKWNYILSCENSSEGLTTIAISEFIYGNRDGSDLSKWTKDLLEYEILQSWSSEEWCNLLQEMLVNNKPVVMKGKPSKKMYQIIKSGNKQLLEQRKAELGVEGLKKAQDTLERAIKKNDAPIPDDILDSFPQPDPSRIKLLHTVAVSCGTNQYAPVTQENKKLHEKLSQETRLEEFPLYLQLQDIKTQFVSITVLVNTFNINNVDLKKYMEVFTNLNSLPIELENGESLSYEDVVSGLKRDTISNHINYGIGGSFEDYLNINFIVKRQNYSKAIEWIHKLMYQTRFDEARVRITIEKLVNSMAELKRNGSEVLDYLYNKNVFSDESLKKAKDTLYLEDFYKDLLNEIKSGRYSAINEKLESIRSQIFKLENIRVLVVADIEKFPNAVTQWNTLIEGRPREEPTPVPSPSKSLSSIGTNLSNKAFIAVTPGSESTYLMFITKVPNKYSHEDVPKIALTASYLQAVEGPFWRGIRGAGLAYGTNVHQSVQMGQLVFDVYKGADGPGAIDAARKIVDDYANRTIDFEPKLIKGAVSAIVHDITENESTYFQVAQNHYINQVIMERGSDYYEQYLKKLAKVTKEDLFYCINKYFKPLFDKNSSVVFGCVHPGKSEELIAKLENEFGYDVTVEKIVPSTNNEADDVEMEDGDDEDDDEDDESDDESEYSSSEEEEDSD</sequence>
<feature type="domain" description="Peptidase M16 C-terminal" evidence="3">
    <location>
        <begin position="190"/>
        <end position="372"/>
    </location>
</feature>
<reference evidence="4 5" key="1">
    <citation type="submission" date="2016-02" db="EMBL/GenBank/DDBJ databases">
        <title>Comparative genomic and transcriptomic foundation for Pichia pastoris.</title>
        <authorList>
            <person name="Love K.R."/>
            <person name="Shah K.A."/>
            <person name="Whittaker C.A."/>
            <person name="Wu J."/>
            <person name="Bartlett M.C."/>
            <person name="Ma D."/>
            <person name="Leeson R.L."/>
            <person name="Priest M."/>
            <person name="Young S.K."/>
            <person name="Love J.C."/>
        </authorList>
    </citation>
    <scope>NUCLEOTIDE SEQUENCE [LARGE SCALE GENOMIC DNA]</scope>
    <source>
        <strain evidence="4 5">ATCC 28485</strain>
    </source>
</reference>
<evidence type="ECO:0000313" key="4">
    <source>
        <dbReference type="EMBL" id="ANZ77993.1"/>
    </source>
</evidence>
<dbReference type="Pfam" id="PF00675">
    <property type="entry name" value="Peptidase_M16"/>
    <property type="match status" value="1"/>
</dbReference>